<dbReference type="GO" id="GO:0030248">
    <property type="term" value="F:cellulose binding"/>
    <property type="evidence" value="ECO:0007669"/>
    <property type="project" value="UniProtKB-UniRule"/>
</dbReference>
<protein>
    <recommendedName>
        <fullName evidence="11">AA9 family lytic polysaccharide monooxygenase</fullName>
        <ecNumber evidence="11">1.14.99.56</ecNumber>
    </recommendedName>
    <alternativeName>
        <fullName evidence="11">Endo-beta-1,4-glucanase</fullName>
    </alternativeName>
    <alternativeName>
        <fullName evidence="11">Glycosyl hydrolase 61 family protein</fullName>
    </alternativeName>
</protein>
<evidence type="ECO:0000256" key="6">
    <source>
        <dbReference type="ARBA" id="ARBA00023157"/>
    </source>
</evidence>
<dbReference type="CDD" id="cd21175">
    <property type="entry name" value="LPMO_AA9"/>
    <property type="match status" value="1"/>
</dbReference>
<comment type="catalytic activity">
    <reaction evidence="10 11">
        <text>[(1-&gt;4)-beta-D-glucosyl]n+m + reduced acceptor + O2 = 4-dehydro-beta-D-glucosyl-[(1-&gt;4)-beta-D-glucosyl]n-1 + [(1-&gt;4)-beta-D-glucosyl]m + acceptor + H2O.</text>
        <dbReference type="EC" id="1.14.99.56"/>
    </reaction>
</comment>
<evidence type="ECO:0000256" key="11">
    <source>
        <dbReference type="RuleBase" id="RU368122"/>
    </source>
</evidence>
<comment type="similarity">
    <text evidence="9">Belongs to the polysaccharide monooxygenase AA9 family.</text>
</comment>
<evidence type="ECO:0000256" key="4">
    <source>
        <dbReference type="ARBA" id="ARBA00023001"/>
    </source>
</evidence>
<dbReference type="PANTHER" id="PTHR33353">
    <property type="entry name" value="PUTATIVE (AFU_ORTHOLOGUE AFUA_1G12560)-RELATED"/>
    <property type="match status" value="1"/>
</dbReference>
<dbReference type="GO" id="GO:0005576">
    <property type="term" value="C:extracellular region"/>
    <property type="evidence" value="ECO:0007669"/>
    <property type="project" value="UniProtKB-SubCell"/>
</dbReference>
<proteinExistence type="inferred from homology"/>
<evidence type="ECO:0000256" key="3">
    <source>
        <dbReference type="ARBA" id="ARBA00022525"/>
    </source>
</evidence>
<evidence type="ECO:0000256" key="2">
    <source>
        <dbReference type="ARBA" id="ARBA00004613"/>
    </source>
</evidence>
<keyword evidence="6 11" id="KW-1015">Disulfide bond</keyword>
<keyword evidence="8 11" id="KW-0624">Polysaccharide degradation</keyword>
<comment type="cofactor">
    <cofactor evidence="1">
        <name>Cu(2+)</name>
        <dbReference type="ChEBI" id="CHEBI:29036"/>
    </cofactor>
</comment>
<name>A0A6A5SMW2_9PLEO</name>
<keyword evidence="5" id="KW-0186">Copper</keyword>
<keyword evidence="7 11" id="KW-0119">Carbohydrate metabolism</keyword>
<keyword evidence="15" id="KW-1185">Reference proteome</keyword>
<dbReference type="GO" id="GO:0030245">
    <property type="term" value="P:cellulose catabolic process"/>
    <property type="evidence" value="ECO:0007669"/>
    <property type="project" value="UniProtKB-UniRule"/>
</dbReference>
<comment type="function">
    <text evidence="11">Lytic polysaccharide monooxygenase (LMPO) that depolymerizes crystalline and amorphous polysaccharides via the oxidation of scissile alpha- or beta-(1-4)-glycosidic bonds, yielding C1 and/or C4 oxidation products. Catalysis by LPMOs requires the reduction of the active-site copper from Cu(II) to Cu(I) by a reducing agent and H(2)O(2) or O(2) as a cosubstrate.</text>
</comment>
<dbReference type="Gene3D" id="2.70.50.70">
    <property type="match status" value="1"/>
</dbReference>
<keyword evidence="3 11" id="KW-0964">Secreted</keyword>
<sequence>MASTLALFLSLLAGQTCAHTFIWGVFVNSVDQGTNKGVRIPAYNGQNGKGGYNNSPVKDLDSIDMRCNVMGDVQAHDTIRVAPGDNLTFDWHHEIRNDTDDVIASSHHGPSLIYISPDPPTENSFVKIWHEGKYESNPFPQAGKWSTTSDIAKNFGHMNVRVPEGLKAGYYLIRAEMIGLHEGDVSWKANPRRGAQFYADCVQIEVTGEGTIKLPEGVSFPGAYSYSDPGVVHNIYCSTETAKPKTSTTPCVTDYIIPGPTVWSGAWPQTTPVSVGPVTGATTATPWSTWIGTDSVVTSVTFVDVKSQTVVGSEKYTATWSEVYETPSATAARW</sequence>
<evidence type="ECO:0000313" key="15">
    <source>
        <dbReference type="Proteomes" id="UP000800038"/>
    </source>
</evidence>
<comment type="subcellular location">
    <subcellularLocation>
        <location evidence="2 11">Secreted</location>
    </subcellularLocation>
</comment>
<evidence type="ECO:0000256" key="9">
    <source>
        <dbReference type="ARBA" id="ARBA00044502"/>
    </source>
</evidence>
<feature type="domain" description="Auxiliary Activity family 9 catalytic" evidence="13">
    <location>
        <begin position="19"/>
        <end position="239"/>
    </location>
</feature>
<dbReference type="OrthoDB" id="2525337at2759"/>
<accession>A0A6A5SMW2</accession>
<evidence type="ECO:0000256" key="7">
    <source>
        <dbReference type="ARBA" id="ARBA00023277"/>
    </source>
</evidence>
<comment type="domain">
    <text evidence="11">Has a modular structure: an endo-beta-1,4-glucanase catalytic module at the N-terminus, a linker rich in serines and threonines, and a C-terminal carbohydrate-binding module (CBM).</text>
</comment>
<dbReference type="InterPro" id="IPR005103">
    <property type="entry name" value="AA9_LPMO"/>
</dbReference>
<dbReference type="Pfam" id="PF03443">
    <property type="entry name" value="AA9"/>
    <property type="match status" value="1"/>
</dbReference>
<dbReference type="PANTHER" id="PTHR33353:SF17">
    <property type="entry name" value="ENDO-BETA-1,4-GLUCANASE D"/>
    <property type="match status" value="1"/>
</dbReference>
<keyword evidence="4 11" id="KW-0136">Cellulose degradation</keyword>
<feature type="chain" id="PRO_5025585006" description="AA9 family lytic polysaccharide monooxygenase" evidence="12">
    <location>
        <begin position="19"/>
        <end position="334"/>
    </location>
</feature>
<dbReference type="InterPro" id="IPR049892">
    <property type="entry name" value="AA9"/>
</dbReference>
<feature type="signal peptide" evidence="12">
    <location>
        <begin position="1"/>
        <end position="18"/>
    </location>
</feature>
<evidence type="ECO:0000256" key="12">
    <source>
        <dbReference type="SAM" id="SignalP"/>
    </source>
</evidence>
<reference evidence="14" key="1">
    <citation type="journal article" date="2020" name="Stud. Mycol.">
        <title>101 Dothideomycetes genomes: a test case for predicting lifestyles and emergence of pathogens.</title>
        <authorList>
            <person name="Haridas S."/>
            <person name="Albert R."/>
            <person name="Binder M."/>
            <person name="Bloem J."/>
            <person name="Labutti K."/>
            <person name="Salamov A."/>
            <person name="Andreopoulos B."/>
            <person name="Baker S."/>
            <person name="Barry K."/>
            <person name="Bills G."/>
            <person name="Bluhm B."/>
            <person name="Cannon C."/>
            <person name="Castanera R."/>
            <person name="Culley D."/>
            <person name="Daum C."/>
            <person name="Ezra D."/>
            <person name="Gonzalez J."/>
            <person name="Henrissat B."/>
            <person name="Kuo A."/>
            <person name="Liang C."/>
            <person name="Lipzen A."/>
            <person name="Lutzoni F."/>
            <person name="Magnuson J."/>
            <person name="Mondo S."/>
            <person name="Nolan M."/>
            <person name="Ohm R."/>
            <person name="Pangilinan J."/>
            <person name="Park H.-J."/>
            <person name="Ramirez L."/>
            <person name="Alfaro M."/>
            <person name="Sun H."/>
            <person name="Tritt A."/>
            <person name="Yoshinaga Y."/>
            <person name="Zwiers L.-H."/>
            <person name="Turgeon B."/>
            <person name="Goodwin S."/>
            <person name="Spatafora J."/>
            <person name="Crous P."/>
            <person name="Grigoriev I."/>
        </authorList>
    </citation>
    <scope>NUCLEOTIDE SEQUENCE</scope>
    <source>
        <strain evidence="14">CBS 161.51</strain>
    </source>
</reference>
<evidence type="ECO:0000256" key="5">
    <source>
        <dbReference type="ARBA" id="ARBA00023008"/>
    </source>
</evidence>
<evidence type="ECO:0000256" key="8">
    <source>
        <dbReference type="ARBA" id="ARBA00023326"/>
    </source>
</evidence>
<evidence type="ECO:0000259" key="13">
    <source>
        <dbReference type="Pfam" id="PF03443"/>
    </source>
</evidence>
<dbReference type="AlphaFoldDB" id="A0A6A5SMW2"/>
<dbReference type="EMBL" id="ML976057">
    <property type="protein sequence ID" value="KAF1940799.1"/>
    <property type="molecule type" value="Genomic_DNA"/>
</dbReference>
<dbReference type="GO" id="GO:0008810">
    <property type="term" value="F:cellulase activity"/>
    <property type="evidence" value="ECO:0007669"/>
    <property type="project" value="UniProtKB-UniRule"/>
</dbReference>
<evidence type="ECO:0000256" key="1">
    <source>
        <dbReference type="ARBA" id="ARBA00001973"/>
    </source>
</evidence>
<organism evidence="14 15">
    <name type="scientific">Clathrospora elynae</name>
    <dbReference type="NCBI Taxonomy" id="706981"/>
    <lineage>
        <taxon>Eukaryota</taxon>
        <taxon>Fungi</taxon>
        <taxon>Dikarya</taxon>
        <taxon>Ascomycota</taxon>
        <taxon>Pezizomycotina</taxon>
        <taxon>Dothideomycetes</taxon>
        <taxon>Pleosporomycetidae</taxon>
        <taxon>Pleosporales</taxon>
        <taxon>Diademaceae</taxon>
        <taxon>Clathrospora</taxon>
    </lineage>
</organism>
<dbReference type="Proteomes" id="UP000800038">
    <property type="component" value="Unassembled WGS sequence"/>
</dbReference>
<evidence type="ECO:0000256" key="10">
    <source>
        <dbReference type="ARBA" id="ARBA00045077"/>
    </source>
</evidence>
<keyword evidence="12" id="KW-0732">Signal</keyword>
<dbReference type="EC" id="1.14.99.56" evidence="11"/>
<gene>
    <name evidence="14" type="ORF">EJ02DRAFT_221620</name>
</gene>
<evidence type="ECO:0000313" key="14">
    <source>
        <dbReference type="EMBL" id="KAF1940799.1"/>
    </source>
</evidence>